<evidence type="ECO:0000313" key="1">
    <source>
        <dbReference type="EMBL" id="CAK5014812.1"/>
    </source>
</evidence>
<proteinExistence type="predicted"/>
<dbReference type="Proteomes" id="UP001497535">
    <property type="component" value="Unassembled WGS sequence"/>
</dbReference>
<keyword evidence="2" id="KW-1185">Reference proteome</keyword>
<protein>
    <submittedName>
        <fullName evidence="1">Uncharacterized protein</fullName>
    </submittedName>
</protein>
<evidence type="ECO:0000313" key="2">
    <source>
        <dbReference type="Proteomes" id="UP001497535"/>
    </source>
</evidence>
<comment type="caution">
    <text evidence="1">The sequence shown here is derived from an EMBL/GenBank/DDBJ whole genome shotgun (WGS) entry which is preliminary data.</text>
</comment>
<accession>A0ACB0XS29</accession>
<name>A0ACB0XS29_MELEN</name>
<gene>
    <name evidence="1" type="ORF">MENTE1834_LOCUS2821</name>
</gene>
<reference evidence="1" key="1">
    <citation type="submission" date="2023-11" db="EMBL/GenBank/DDBJ databases">
        <authorList>
            <person name="Poullet M."/>
        </authorList>
    </citation>
    <scope>NUCLEOTIDE SEQUENCE</scope>
    <source>
        <strain evidence="1">E1834</strain>
    </source>
</reference>
<sequence length="71" mass="8374">MPFLWLLMEFGQITIVICITTEPYNFYYSTQLLDTGFFINLTSFICYLFVWYFVSKANNVTSTSDLTLIFI</sequence>
<organism evidence="1 2">
    <name type="scientific">Meloidogyne enterolobii</name>
    <name type="common">Root-knot nematode worm</name>
    <name type="synonym">Meloidogyne mayaguensis</name>
    <dbReference type="NCBI Taxonomy" id="390850"/>
    <lineage>
        <taxon>Eukaryota</taxon>
        <taxon>Metazoa</taxon>
        <taxon>Ecdysozoa</taxon>
        <taxon>Nematoda</taxon>
        <taxon>Chromadorea</taxon>
        <taxon>Rhabditida</taxon>
        <taxon>Tylenchina</taxon>
        <taxon>Tylenchomorpha</taxon>
        <taxon>Tylenchoidea</taxon>
        <taxon>Meloidogynidae</taxon>
        <taxon>Meloidogyninae</taxon>
        <taxon>Meloidogyne</taxon>
    </lineage>
</organism>
<dbReference type="EMBL" id="CAVMJV010000002">
    <property type="protein sequence ID" value="CAK5014812.1"/>
    <property type="molecule type" value="Genomic_DNA"/>
</dbReference>